<dbReference type="AlphaFoldDB" id="A0AAD9GKW8"/>
<gene>
    <name evidence="1" type="ORF">P3T76_008451</name>
</gene>
<organism evidence="1 2">
    <name type="scientific">Phytophthora citrophthora</name>
    <dbReference type="NCBI Taxonomy" id="4793"/>
    <lineage>
        <taxon>Eukaryota</taxon>
        <taxon>Sar</taxon>
        <taxon>Stramenopiles</taxon>
        <taxon>Oomycota</taxon>
        <taxon>Peronosporomycetes</taxon>
        <taxon>Peronosporales</taxon>
        <taxon>Peronosporaceae</taxon>
        <taxon>Phytophthora</taxon>
    </lineage>
</organism>
<comment type="caution">
    <text evidence="1">The sequence shown here is derived from an EMBL/GenBank/DDBJ whole genome shotgun (WGS) entry which is preliminary data.</text>
</comment>
<dbReference type="Proteomes" id="UP001259832">
    <property type="component" value="Unassembled WGS sequence"/>
</dbReference>
<accession>A0AAD9GKW8</accession>
<name>A0AAD9GKW8_9STRA</name>
<dbReference type="EMBL" id="JASMQC010000015">
    <property type="protein sequence ID" value="KAK1940128.1"/>
    <property type="molecule type" value="Genomic_DNA"/>
</dbReference>
<evidence type="ECO:0000313" key="2">
    <source>
        <dbReference type="Proteomes" id="UP001259832"/>
    </source>
</evidence>
<proteinExistence type="predicted"/>
<keyword evidence="2" id="KW-1185">Reference proteome</keyword>
<evidence type="ECO:0000313" key="1">
    <source>
        <dbReference type="EMBL" id="KAK1940128.1"/>
    </source>
</evidence>
<reference evidence="1" key="1">
    <citation type="submission" date="2023-08" db="EMBL/GenBank/DDBJ databases">
        <title>Reference Genome Resource for the Citrus Pathogen Phytophthora citrophthora.</title>
        <authorList>
            <person name="Moller H."/>
            <person name="Coetzee B."/>
            <person name="Rose L.J."/>
            <person name="Van Niekerk J.M."/>
        </authorList>
    </citation>
    <scope>NUCLEOTIDE SEQUENCE</scope>
    <source>
        <strain evidence="1">STE-U-9442</strain>
    </source>
</reference>
<protein>
    <submittedName>
        <fullName evidence="1">Uncharacterized protein</fullName>
    </submittedName>
</protein>
<sequence>MEPRAVLDYAFDTFGEEKALVVMNELVIPRIQDPERRATLLLSLMYFRPNTKTHCCGFKFCFNCKCMGHHDSCAEEFDEDNDLVRCRSCRVLLLKVEGCDQVVCVCGFDMSWTQEQMLHQKRKKKLVPVDIYDLALADYWLVFRYKQSNVNTLIWLQKEVVAVRLLLRPVFAKHFWRFRFNKILSTLRPAWDAKRARYVDETTVSVRGILRPALSSFIWRIRFTRVVSTMNSQLFWKAYYRWHSNELETEAEEMNTIFNIEVYDEE</sequence>